<dbReference type="PANTHER" id="PTHR12224:SF0">
    <property type="entry name" value="BETA-1,4-MANNOSYL-GLYCOPROTEIN 4-BETA-N-ACETYLGLUCOSAMINYLTRANSFERASE"/>
    <property type="match status" value="1"/>
</dbReference>
<dbReference type="EMBL" id="GACK01008871">
    <property type="protein sequence ID" value="JAA56163.1"/>
    <property type="molecule type" value="mRNA"/>
</dbReference>
<reference evidence="3" key="2">
    <citation type="journal article" date="2015" name="J. Proteomics">
        <title>Sexual differences in the sialomes of the zebra tick, Rhipicephalus pulchellus.</title>
        <authorList>
            <person name="Tan A.W."/>
            <person name="Francischetti I.M."/>
            <person name="Slovak M."/>
            <person name="Kini R.M."/>
            <person name="Ribeiro J.M."/>
        </authorList>
    </citation>
    <scope>NUCLEOTIDE SEQUENCE</scope>
    <source>
        <tissue evidence="3">Salivary gland</tissue>
    </source>
</reference>
<feature type="domain" description="EGF-like" evidence="1 2">
    <location>
        <begin position="105"/>
        <end position="116"/>
    </location>
</feature>
<dbReference type="GO" id="GO:0006044">
    <property type="term" value="P:N-acetylglucosamine metabolic process"/>
    <property type="evidence" value="ECO:0007669"/>
    <property type="project" value="TreeGrafter"/>
</dbReference>
<reference evidence="3" key="1">
    <citation type="submission" date="2012-11" db="EMBL/GenBank/DDBJ databases">
        <authorList>
            <person name="Lucero-Rivera Y.E."/>
            <person name="Tovar-Ramirez D."/>
        </authorList>
    </citation>
    <scope>NUCLEOTIDE SEQUENCE</scope>
    <source>
        <tissue evidence="3">Salivary gland</tissue>
    </source>
</reference>
<evidence type="ECO:0000313" key="3">
    <source>
        <dbReference type="EMBL" id="JAA56163.1"/>
    </source>
</evidence>
<dbReference type="PROSITE" id="PS01186">
    <property type="entry name" value="EGF_2"/>
    <property type="match status" value="1"/>
</dbReference>
<evidence type="ECO:0000259" key="1">
    <source>
        <dbReference type="PROSITE" id="PS00022"/>
    </source>
</evidence>
<dbReference type="Pfam" id="PF04724">
    <property type="entry name" value="Glyco_transf_17"/>
    <property type="match status" value="1"/>
</dbReference>
<dbReference type="AlphaFoldDB" id="L7LZ55"/>
<dbReference type="GO" id="GO:0016020">
    <property type="term" value="C:membrane"/>
    <property type="evidence" value="ECO:0007669"/>
    <property type="project" value="InterPro"/>
</dbReference>
<evidence type="ECO:0000259" key="2">
    <source>
        <dbReference type="PROSITE" id="PS01186"/>
    </source>
</evidence>
<dbReference type="InterPro" id="IPR000742">
    <property type="entry name" value="EGF"/>
</dbReference>
<proteinExistence type="evidence at transcript level"/>
<organism evidence="3">
    <name type="scientific">Rhipicephalus pulchellus</name>
    <name type="common">Yellow backed tick</name>
    <name type="synonym">Dermacentor pulchellus</name>
    <dbReference type="NCBI Taxonomy" id="72859"/>
    <lineage>
        <taxon>Eukaryota</taxon>
        <taxon>Metazoa</taxon>
        <taxon>Ecdysozoa</taxon>
        <taxon>Arthropoda</taxon>
        <taxon>Chelicerata</taxon>
        <taxon>Arachnida</taxon>
        <taxon>Acari</taxon>
        <taxon>Parasitiformes</taxon>
        <taxon>Ixodida</taxon>
        <taxon>Ixodoidea</taxon>
        <taxon>Ixodidae</taxon>
        <taxon>Rhipicephalinae</taxon>
        <taxon>Rhipicephalus</taxon>
        <taxon>Rhipicephalus</taxon>
    </lineage>
</organism>
<dbReference type="GO" id="GO:0003830">
    <property type="term" value="F:beta-1,4-mannosylglycoprotein 4-beta-N-acetylglucosaminyltransferase activity"/>
    <property type="evidence" value="ECO:0007669"/>
    <property type="project" value="InterPro"/>
</dbReference>
<dbReference type="PANTHER" id="PTHR12224">
    <property type="entry name" value="BETA-1,4-MANNOSYL-GLYCOPROTEIN BETA-1,4-N-ACETYLGLUCOSAMINYL-TRANSFERASE"/>
    <property type="match status" value="1"/>
</dbReference>
<sequence>MVMSWRLVRSITLFCLCGFVSAAILFCFFHLERTRKEGDHKTISKEPSGSARETFYTEHEKRVQETKPATVASGVAWIHHEDEDVSGQATCFLEGTARQMSNVSCICKKGWNGAACSIPDAVWFTEAFQYWHSAGLIRRRRKPRAIINGFIFNHELDILEVRIKELGNAVDYFIIVESMYTNFGAEKPLYLKMNLSAGFLREHAHKIIPIATDFYNYIDGDPWSPENYLRSSIWYEGQRRLRNIRRDDLFIMSDADEIPSREVVLFLKHHDGYGEPIMLRLRWFLYGFFWENREPVNVSSVCTVAFIREKYENDSLRLRSMNTYTDEGLLSTGTTIDMWTIEGTPPRYAGWHCSWCFDAHGIQVKLASAQRDDGIRWGDIAEKTDIAYINSLRRRGQYFDESPPLNHCDPYEAAPMYVAKHAQRFRHLMQP</sequence>
<name>L7LZ55_RHIPC</name>
<dbReference type="InterPro" id="IPR006813">
    <property type="entry name" value="Glyco_trans_17"/>
</dbReference>
<accession>L7LZ55</accession>
<protein>
    <submittedName>
        <fullName evidence="3">Putative conserved secreted protein</fullName>
    </submittedName>
</protein>
<dbReference type="PROSITE" id="PS00022">
    <property type="entry name" value="EGF_1"/>
    <property type="match status" value="1"/>
</dbReference>